<dbReference type="Proteomes" id="UP001168821">
    <property type="component" value="Unassembled WGS sequence"/>
</dbReference>
<feature type="region of interest" description="Disordered" evidence="1">
    <location>
        <begin position="13"/>
        <end position="33"/>
    </location>
</feature>
<evidence type="ECO:0000313" key="2">
    <source>
        <dbReference type="EMBL" id="KAJ3666449.1"/>
    </source>
</evidence>
<evidence type="ECO:0000256" key="1">
    <source>
        <dbReference type="SAM" id="MobiDB-lite"/>
    </source>
</evidence>
<dbReference type="EMBL" id="JALNTZ010000001">
    <property type="protein sequence ID" value="KAJ3666449.1"/>
    <property type="molecule type" value="Genomic_DNA"/>
</dbReference>
<dbReference type="AlphaFoldDB" id="A0AA38JA55"/>
<keyword evidence="3" id="KW-1185">Reference proteome</keyword>
<sequence length="114" mass="13740">MWQIYHQKIEDETKAKEAKQAERKKLREEKKRDKNISTFTDVQGSETYQKNYYVIVKYEENHYPGQVLNITEKQIRVNAMIKSGLNSWKWSNDPDVVWYEKEDVVTKNNEPKKN</sequence>
<organism evidence="2 3">
    <name type="scientific">Zophobas morio</name>
    <dbReference type="NCBI Taxonomy" id="2755281"/>
    <lineage>
        <taxon>Eukaryota</taxon>
        <taxon>Metazoa</taxon>
        <taxon>Ecdysozoa</taxon>
        <taxon>Arthropoda</taxon>
        <taxon>Hexapoda</taxon>
        <taxon>Insecta</taxon>
        <taxon>Pterygota</taxon>
        <taxon>Neoptera</taxon>
        <taxon>Endopterygota</taxon>
        <taxon>Coleoptera</taxon>
        <taxon>Polyphaga</taxon>
        <taxon>Cucujiformia</taxon>
        <taxon>Tenebrionidae</taxon>
        <taxon>Zophobas</taxon>
    </lineage>
</organism>
<comment type="caution">
    <text evidence="2">The sequence shown here is derived from an EMBL/GenBank/DDBJ whole genome shotgun (WGS) entry which is preliminary data.</text>
</comment>
<proteinExistence type="predicted"/>
<reference evidence="2" key="1">
    <citation type="journal article" date="2023" name="G3 (Bethesda)">
        <title>Whole genome assemblies of Zophobas morio and Tenebrio molitor.</title>
        <authorList>
            <person name="Kaur S."/>
            <person name="Stinson S.A."/>
            <person name="diCenzo G.C."/>
        </authorList>
    </citation>
    <scope>NUCLEOTIDE SEQUENCE</scope>
    <source>
        <strain evidence="2">QUZm001</strain>
    </source>
</reference>
<gene>
    <name evidence="2" type="ORF">Zmor_001891</name>
</gene>
<name>A0AA38JA55_9CUCU</name>
<evidence type="ECO:0000313" key="3">
    <source>
        <dbReference type="Proteomes" id="UP001168821"/>
    </source>
</evidence>
<accession>A0AA38JA55</accession>
<protein>
    <submittedName>
        <fullName evidence="2">Uncharacterized protein</fullName>
    </submittedName>
</protein>